<dbReference type="Proteomes" id="UP000219281">
    <property type="component" value="Unassembled WGS sequence"/>
</dbReference>
<feature type="transmembrane region" description="Helical" evidence="1">
    <location>
        <begin position="87"/>
        <end position="106"/>
    </location>
</feature>
<feature type="domain" description="TonB C-terminal" evidence="2">
    <location>
        <begin position="374"/>
        <end position="428"/>
    </location>
</feature>
<dbReference type="InterPro" id="IPR037682">
    <property type="entry name" value="TonB_C"/>
</dbReference>
<accession>A0A286A693</accession>
<gene>
    <name evidence="3" type="ORF">SAMN06297358_2522</name>
</gene>
<protein>
    <submittedName>
        <fullName evidence="3">TonB protein C-terminal</fullName>
    </submittedName>
</protein>
<keyword evidence="1" id="KW-0472">Membrane</keyword>
<dbReference type="EMBL" id="OCMT01000003">
    <property type="protein sequence ID" value="SOD17397.1"/>
    <property type="molecule type" value="Genomic_DNA"/>
</dbReference>
<evidence type="ECO:0000259" key="2">
    <source>
        <dbReference type="Pfam" id="PF03544"/>
    </source>
</evidence>
<evidence type="ECO:0000256" key="1">
    <source>
        <dbReference type="SAM" id="Phobius"/>
    </source>
</evidence>
<dbReference type="AlphaFoldDB" id="A0A286A693"/>
<dbReference type="Gene3D" id="3.30.1150.10">
    <property type="match status" value="1"/>
</dbReference>
<dbReference type="SUPFAM" id="SSF49464">
    <property type="entry name" value="Carboxypeptidase regulatory domain-like"/>
    <property type="match status" value="1"/>
</dbReference>
<organism evidence="3 4">
    <name type="scientific">Pedobacter xixiisoli</name>
    <dbReference type="NCBI Taxonomy" id="1476464"/>
    <lineage>
        <taxon>Bacteria</taxon>
        <taxon>Pseudomonadati</taxon>
        <taxon>Bacteroidota</taxon>
        <taxon>Sphingobacteriia</taxon>
        <taxon>Sphingobacteriales</taxon>
        <taxon>Sphingobacteriaceae</taxon>
        <taxon>Pedobacter</taxon>
    </lineage>
</organism>
<keyword evidence="4" id="KW-1185">Reference proteome</keyword>
<keyword evidence="1" id="KW-0812">Transmembrane</keyword>
<dbReference type="InterPro" id="IPR008969">
    <property type="entry name" value="CarboxyPept-like_regulatory"/>
</dbReference>
<evidence type="ECO:0000313" key="4">
    <source>
        <dbReference type="Proteomes" id="UP000219281"/>
    </source>
</evidence>
<dbReference type="Pfam" id="PF13715">
    <property type="entry name" value="CarbopepD_reg_2"/>
    <property type="match status" value="1"/>
</dbReference>
<dbReference type="RefSeq" id="WP_097132374.1">
    <property type="nucleotide sequence ID" value="NZ_OCMT01000003.1"/>
</dbReference>
<proteinExistence type="predicted"/>
<dbReference type="OrthoDB" id="1112758at2"/>
<keyword evidence="1" id="KW-1133">Transmembrane helix</keyword>
<sequence length="430" mass="47121">MKRTVGNNDWLDIDVLDDYLEGKLGASMMHKVERISLEDPFVAQALAGLTEAKKRSQTLSFLQKQLQERVAEKPVERKMWRMASHRLSIAATAAVLFLTVSVLFWMREKHRQEQVQLAANQPKNIEIDLKEDGIAVVPADTLIQTKPEALAADPKKVEQALKQTLAKGNQAIAKNNYPKDEAIAESPSLQPREAIKTRLKKEASESQVMVGARTSAPAPPVQALESRVEGIQVQTSNAKLVKGVVLDINGRPVPGAEIKMVGNDLRAITNMSGEFTLPADKQGDKVALEVASLGFAKKNIEAKTNEQTNIRLEEDKTALNEVVVVGYGEMKKKSATAAKEATDEVIIGIPEMGWKAYSDYLQKNNKLYVDGAKTVTLGFKVLPDGSPSDIKVVKSEGKAMDEEAARLLKNGGKWKLPIGKTSQTSISIKF</sequence>
<name>A0A286A693_9SPHI</name>
<evidence type="ECO:0000313" key="3">
    <source>
        <dbReference type="EMBL" id="SOD17397.1"/>
    </source>
</evidence>
<dbReference type="GO" id="GO:0055085">
    <property type="term" value="P:transmembrane transport"/>
    <property type="evidence" value="ECO:0007669"/>
    <property type="project" value="InterPro"/>
</dbReference>
<dbReference type="Pfam" id="PF03544">
    <property type="entry name" value="TonB_C"/>
    <property type="match status" value="1"/>
</dbReference>
<reference evidence="4" key="1">
    <citation type="submission" date="2017-09" db="EMBL/GenBank/DDBJ databases">
        <authorList>
            <person name="Varghese N."/>
            <person name="Submissions S."/>
        </authorList>
    </citation>
    <scope>NUCLEOTIDE SEQUENCE [LARGE SCALE GENOMIC DNA]</scope>
    <source>
        <strain evidence="4">CGMCC 1.12803</strain>
    </source>
</reference>
<dbReference type="SUPFAM" id="SSF74653">
    <property type="entry name" value="TolA/TonB C-terminal domain"/>
    <property type="match status" value="1"/>
</dbReference>
<dbReference type="Gene3D" id="2.60.40.1120">
    <property type="entry name" value="Carboxypeptidase-like, regulatory domain"/>
    <property type="match status" value="1"/>
</dbReference>